<evidence type="ECO:0000313" key="3">
    <source>
        <dbReference type="Proteomes" id="UP000267267"/>
    </source>
</evidence>
<name>A0A386KA13_9CAUD</name>
<reference evidence="2 3" key="1">
    <citation type="submission" date="2018-08" db="EMBL/GenBank/DDBJ databases">
        <authorList>
            <person name="Hellinger R.D."/>
            <person name="Sparks H.E."/>
            <person name="Pedulla M.L."/>
            <person name="Garlena R.A."/>
            <person name="Russell D.A."/>
            <person name="Pope W.H."/>
            <person name="Jacobs-Sera D."/>
            <person name="Hatfull G.F."/>
        </authorList>
    </citation>
    <scope>NUCLEOTIDE SEQUENCE [LARGE SCALE GENOMIC DNA]</scope>
</reference>
<organism evidence="2 3">
    <name type="scientific">Mycobacterium phage Wamburgrxpress</name>
    <dbReference type="NCBI Taxonomy" id="2315617"/>
    <lineage>
        <taxon>Viruses</taxon>
        <taxon>Duplodnaviria</taxon>
        <taxon>Heunggongvirae</taxon>
        <taxon>Uroviricota</taxon>
        <taxon>Caudoviricetes</taxon>
        <taxon>Vilmaviridae</taxon>
        <taxon>Lclasvirinae</taxon>
        <taxon>Bronvirus</taxon>
        <taxon>Bronvirus joedirt</taxon>
        <taxon>Mycobacterium virus JoeDirt</taxon>
    </lineage>
</organism>
<proteinExistence type="predicted"/>
<dbReference type="EMBL" id="MH744425">
    <property type="protein sequence ID" value="AYD82221.1"/>
    <property type="molecule type" value="Genomic_DNA"/>
</dbReference>
<sequence length="36" mass="3763">MCDPAIRGDVLACVSLGALIMLAAIVLNAWFAGWTV</sequence>
<dbReference type="Proteomes" id="UP000267267">
    <property type="component" value="Segment"/>
</dbReference>
<keyword evidence="1" id="KW-0812">Transmembrane</keyword>
<keyword evidence="1" id="KW-0472">Membrane</keyword>
<evidence type="ECO:0000256" key="1">
    <source>
        <dbReference type="SAM" id="Phobius"/>
    </source>
</evidence>
<keyword evidence="1" id="KW-1133">Transmembrane helix</keyword>
<accession>A0A386KA13</accession>
<evidence type="ECO:0000313" key="2">
    <source>
        <dbReference type="EMBL" id="AYD82221.1"/>
    </source>
</evidence>
<feature type="transmembrane region" description="Helical" evidence="1">
    <location>
        <begin position="12"/>
        <end position="31"/>
    </location>
</feature>
<gene>
    <name evidence="2" type="primary">41</name>
    <name evidence="2" type="ORF">SEA_WAMBURGRXPRESS_42</name>
</gene>
<protein>
    <submittedName>
        <fullName evidence="2">Uncharacterized protein</fullName>
    </submittedName>
</protein>